<keyword evidence="10 19" id="KW-0812">Transmembrane</keyword>
<comment type="catalytic activity">
    <reaction evidence="17 19">
        <text>alpha-ribazole + adenosylcob(III)inamide-GDP = adenosylcob(III)alamin + GMP + H(+)</text>
        <dbReference type="Rhea" id="RHEA:16049"/>
        <dbReference type="ChEBI" id="CHEBI:10329"/>
        <dbReference type="ChEBI" id="CHEBI:15378"/>
        <dbReference type="ChEBI" id="CHEBI:18408"/>
        <dbReference type="ChEBI" id="CHEBI:58115"/>
        <dbReference type="ChEBI" id="CHEBI:60487"/>
        <dbReference type="EC" id="2.7.8.26"/>
    </reaction>
</comment>
<dbReference type="PANTHER" id="PTHR34148">
    <property type="entry name" value="ADENOSYLCOBINAMIDE-GDP RIBAZOLETRANSFERASE"/>
    <property type="match status" value="1"/>
</dbReference>
<dbReference type="HAMAP" id="MF_00719">
    <property type="entry name" value="CobS"/>
    <property type="match status" value="1"/>
</dbReference>
<evidence type="ECO:0000256" key="18">
    <source>
        <dbReference type="ARBA" id="ARBA00049504"/>
    </source>
</evidence>
<feature type="transmembrane region" description="Helical" evidence="19">
    <location>
        <begin position="40"/>
        <end position="61"/>
    </location>
</feature>
<feature type="transmembrane region" description="Helical" evidence="19">
    <location>
        <begin position="204"/>
        <end position="221"/>
    </location>
</feature>
<sequence>MSLPNRHQVLGDLAACIGFYTRIPVSLSHDGSRPFMATQWAAPCAGALIGLGLSALLWVLLRLGVPIDVAAALTLAGSFVLTGGLHEDGLADTADGFGGGQTRERKLEIMRDSRIGSYGVLALIVSVLVRWAAICSVATASAPLMVACIVAAHAGSRAMIPALMVRIPPARRDGLSASAGVPPVNVAAIAAANGIAFALLAGPAYAICATLLCCVLVLMVGKLAKSQIGGQTGDVAGALQQTGEIGLLVLAATIMI</sequence>
<evidence type="ECO:0000313" key="20">
    <source>
        <dbReference type="EMBL" id="MBI1619225.1"/>
    </source>
</evidence>
<evidence type="ECO:0000313" key="21">
    <source>
        <dbReference type="Proteomes" id="UP000601789"/>
    </source>
</evidence>
<evidence type="ECO:0000256" key="13">
    <source>
        <dbReference type="ARBA" id="ARBA00023136"/>
    </source>
</evidence>
<evidence type="ECO:0000256" key="4">
    <source>
        <dbReference type="ARBA" id="ARBA00010561"/>
    </source>
</evidence>
<keyword evidence="12 19" id="KW-1133">Transmembrane helix</keyword>
<comment type="similarity">
    <text evidence="4 19">Belongs to the CobS family.</text>
</comment>
<dbReference type="NCBIfam" id="TIGR00317">
    <property type="entry name" value="cobS"/>
    <property type="match status" value="1"/>
</dbReference>
<dbReference type="InterPro" id="IPR003805">
    <property type="entry name" value="CobS"/>
</dbReference>
<evidence type="ECO:0000256" key="12">
    <source>
        <dbReference type="ARBA" id="ARBA00022989"/>
    </source>
</evidence>
<evidence type="ECO:0000256" key="2">
    <source>
        <dbReference type="ARBA" id="ARBA00004651"/>
    </source>
</evidence>
<dbReference type="GO" id="GO:0051073">
    <property type="term" value="F:adenosylcobinamide-GDP ribazoletransferase activity"/>
    <property type="evidence" value="ECO:0007669"/>
    <property type="project" value="UniProtKB-EC"/>
</dbReference>
<evidence type="ECO:0000256" key="7">
    <source>
        <dbReference type="ARBA" id="ARBA00022475"/>
    </source>
</evidence>
<evidence type="ECO:0000256" key="15">
    <source>
        <dbReference type="ARBA" id="ARBA00032605"/>
    </source>
</evidence>
<evidence type="ECO:0000256" key="17">
    <source>
        <dbReference type="ARBA" id="ARBA00048623"/>
    </source>
</evidence>
<reference evidence="20 21" key="1">
    <citation type="submission" date="2020-10" db="EMBL/GenBank/DDBJ databases">
        <title>Aquamicrobium zhengzhouensis sp. nov., a exopolysaccharide producing bacterium isolated from farmland soil.</title>
        <authorList>
            <person name="Wang X."/>
        </authorList>
    </citation>
    <scope>NUCLEOTIDE SEQUENCE [LARGE SCALE GENOMIC DNA]</scope>
    <source>
        <strain evidence="21">cd-1</strain>
    </source>
</reference>
<comment type="caution">
    <text evidence="20">The sequence shown here is derived from an EMBL/GenBank/DDBJ whole genome shotgun (WGS) entry which is preliminary data.</text>
</comment>
<evidence type="ECO:0000256" key="8">
    <source>
        <dbReference type="ARBA" id="ARBA00022573"/>
    </source>
</evidence>
<dbReference type="EC" id="2.7.8.26" evidence="5 19"/>
<keyword evidence="8 19" id="KW-0169">Cobalamin biosynthesis</keyword>
<protein>
    <recommendedName>
        <fullName evidence="6 19">Adenosylcobinamide-GDP ribazoletransferase</fullName>
        <ecNumber evidence="5 19">2.7.8.26</ecNumber>
    </recommendedName>
    <alternativeName>
        <fullName evidence="16 19">Cobalamin synthase</fullName>
    </alternativeName>
    <alternativeName>
        <fullName evidence="15 19">Cobalamin-5'-phosphate synthase</fullName>
    </alternativeName>
</protein>
<keyword evidence="11 19" id="KW-0460">Magnesium</keyword>
<comment type="pathway">
    <text evidence="3 19">Cofactor biosynthesis; adenosylcobalamin biosynthesis; adenosylcobalamin from cob(II)yrinate a,c-diamide: step 7/7.</text>
</comment>
<comment type="cofactor">
    <cofactor evidence="1 19">
        <name>Mg(2+)</name>
        <dbReference type="ChEBI" id="CHEBI:18420"/>
    </cofactor>
</comment>
<evidence type="ECO:0000256" key="9">
    <source>
        <dbReference type="ARBA" id="ARBA00022679"/>
    </source>
</evidence>
<evidence type="ECO:0000256" key="1">
    <source>
        <dbReference type="ARBA" id="ARBA00001946"/>
    </source>
</evidence>
<feature type="transmembrane region" description="Helical" evidence="19">
    <location>
        <begin position="115"/>
        <end position="134"/>
    </location>
</feature>
<evidence type="ECO:0000256" key="10">
    <source>
        <dbReference type="ARBA" id="ARBA00022692"/>
    </source>
</evidence>
<dbReference type="RefSeq" id="WP_198473358.1">
    <property type="nucleotide sequence ID" value="NZ_JADGMQ010000001.1"/>
</dbReference>
<comment type="caution">
    <text evidence="19">Lacks conserved residue(s) required for the propagation of feature annotation.</text>
</comment>
<evidence type="ECO:0000256" key="6">
    <source>
        <dbReference type="ARBA" id="ARBA00015850"/>
    </source>
</evidence>
<dbReference type="EMBL" id="JADGMQ010000001">
    <property type="protein sequence ID" value="MBI1619225.1"/>
    <property type="molecule type" value="Genomic_DNA"/>
</dbReference>
<gene>
    <name evidence="19 20" type="primary">cobS</name>
    <name evidence="20" type="ORF">IOD40_00915</name>
</gene>
<evidence type="ECO:0000256" key="19">
    <source>
        <dbReference type="HAMAP-Rule" id="MF_00719"/>
    </source>
</evidence>
<accession>A0ABS0S961</accession>
<dbReference type="PANTHER" id="PTHR34148:SF1">
    <property type="entry name" value="ADENOSYLCOBINAMIDE-GDP RIBAZOLETRANSFERASE"/>
    <property type="match status" value="1"/>
</dbReference>
<comment type="function">
    <text evidence="14 19">Joins adenosylcobinamide-GDP and alpha-ribazole to generate adenosylcobalamin (Ado-cobalamin). Also synthesizes adenosylcobalamin 5'-phosphate from adenosylcobinamide-GDP and alpha-ribazole 5'-phosphate.</text>
</comment>
<comment type="subcellular location">
    <subcellularLocation>
        <location evidence="2 19">Cell membrane</location>
        <topology evidence="2 19">Multi-pass membrane protein</topology>
    </subcellularLocation>
</comment>
<name>A0ABS0S961_9HYPH</name>
<evidence type="ECO:0000256" key="11">
    <source>
        <dbReference type="ARBA" id="ARBA00022842"/>
    </source>
</evidence>
<keyword evidence="13 19" id="KW-0472">Membrane</keyword>
<keyword evidence="21" id="KW-1185">Reference proteome</keyword>
<keyword evidence="9 19" id="KW-0808">Transferase</keyword>
<evidence type="ECO:0000256" key="14">
    <source>
        <dbReference type="ARBA" id="ARBA00025228"/>
    </source>
</evidence>
<evidence type="ECO:0000256" key="3">
    <source>
        <dbReference type="ARBA" id="ARBA00004663"/>
    </source>
</evidence>
<evidence type="ECO:0000256" key="5">
    <source>
        <dbReference type="ARBA" id="ARBA00013200"/>
    </source>
</evidence>
<evidence type="ECO:0000256" key="16">
    <source>
        <dbReference type="ARBA" id="ARBA00032853"/>
    </source>
</evidence>
<dbReference type="Proteomes" id="UP000601789">
    <property type="component" value="Unassembled WGS sequence"/>
</dbReference>
<organism evidence="20 21">
    <name type="scientific">Aquamicrobium zhengzhouense</name>
    <dbReference type="NCBI Taxonomy" id="2781738"/>
    <lineage>
        <taxon>Bacteria</taxon>
        <taxon>Pseudomonadati</taxon>
        <taxon>Pseudomonadota</taxon>
        <taxon>Alphaproteobacteria</taxon>
        <taxon>Hyphomicrobiales</taxon>
        <taxon>Phyllobacteriaceae</taxon>
        <taxon>Aquamicrobium</taxon>
    </lineage>
</organism>
<dbReference type="Pfam" id="PF02654">
    <property type="entry name" value="CobS"/>
    <property type="match status" value="1"/>
</dbReference>
<proteinExistence type="inferred from homology"/>
<comment type="catalytic activity">
    <reaction evidence="18 19">
        <text>alpha-ribazole 5'-phosphate + adenosylcob(III)inamide-GDP = adenosylcob(III)alamin 5'-phosphate + GMP + H(+)</text>
        <dbReference type="Rhea" id="RHEA:23560"/>
        <dbReference type="ChEBI" id="CHEBI:15378"/>
        <dbReference type="ChEBI" id="CHEBI:57918"/>
        <dbReference type="ChEBI" id="CHEBI:58115"/>
        <dbReference type="ChEBI" id="CHEBI:60487"/>
        <dbReference type="ChEBI" id="CHEBI:60493"/>
        <dbReference type="EC" id="2.7.8.26"/>
    </reaction>
</comment>
<keyword evidence="7 19" id="KW-1003">Cell membrane</keyword>